<feature type="region of interest" description="Disordered" evidence="10">
    <location>
        <begin position="610"/>
        <end position="633"/>
    </location>
</feature>
<reference evidence="11" key="1">
    <citation type="submission" date="2020-05" db="UniProtKB">
        <authorList>
            <consortium name="EnsemblMetazoa"/>
        </authorList>
    </citation>
    <scope>IDENTIFICATION</scope>
    <source>
        <strain evidence="11">Aabys</strain>
    </source>
</reference>
<feature type="region of interest" description="Disordered" evidence="10">
    <location>
        <begin position="493"/>
        <end position="546"/>
    </location>
</feature>
<dbReference type="KEGG" id="mde:101893252"/>
<feature type="compositionally biased region" description="Low complexity" evidence="10">
    <location>
        <begin position="735"/>
        <end position="757"/>
    </location>
</feature>
<keyword evidence="12" id="KW-1185">Reference proteome</keyword>
<dbReference type="InterPro" id="IPR007747">
    <property type="entry name" value="Menin"/>
</dbReference>
<dbReference type="eggNOG" id="ENOG502QUYK">
    <property type="taxonomic scope" value="Eukaryota"/>
</dbReference>
<dbReference type="GO" id="GO:0006325">
    <property type="term" value="P:chromatin organization"/>
    <property type="evidence" value="ECO:0007669"/>
    <property type="project" value="UniProtKB-KW"/>
</dbReference>
<feature type="compositionally biased region" description="Basic and acidic residues" evidence="10">
    <location>
        <begin position="532"/>
        <end position="543"/>
    </location>
</feature>
<dbReference type="GO" id="GO:0035097">
    <property type="term" value="C:histone methyltransferase complex"/>
    <property type="evidence" value="ECO:0007669"/>
    <property type="project" value="TreeGrafter"/>
</dbReference>
<sequence length="769" mass="84562">MATVTRSSNSPSISLTSPLDPSLFPLKSINDVVNFFKRSLELYHSHCVEPDLTLLSIVAGYIELSLTTGDAAQAAQATINSTTTSSSASGASTLAGIVGNTSTANTHDIIKSNSVPFPVVTYELVSGLYKKFQSILSIVDKPKVSSTCNSRQATREVIKKVSDVIWHSLIRSSYKDRAHLQNLYTYLSGNKLDCFGVALAVVAGCQLLGYRDVRLAISEDHAWVVFGNKKLETIEVTWHGKGSEDKRGQDIQAGIESGSWLYLGGYPVVCDKPMEVAAIASAINISLSSNSDCVEVAEMQQRLLWMLYDMGHLRKYPMAIGTLGELEEINPTPKRVSCDQLYREAIESARAHYQNHHVYPYTYQGNYYNRLNKYREAFAAWANAADVIRLYTYQCRDDEEIYKELLDIANEMIPYVMKTESSGHSARSILRDSEVFANLLRFYDGICQWEEDSLTPILHIGWAKPLVNNICKFDYDVRSQVIIKVPEDEPQAVHRGATSATTSMDVGSDETLKEAKTMGESTTTAEGNNNSLKKEEKTNDGNKSEMPTTLLADLTAACGEKILNPDLLLQGLRQGYNLSPPEDSAISGSSQDRQNNTNRRTGFLFAADQQLKQKRNKESNDDNSSLNGKDEHKYDVTPAIGSNTLGQSINHTITSNLSVAMPEPPLDDDDPLKHMFKTPVITLYSQKMKGLKDLLLAEKLNTHAISLQVTAQSVASRKVRGVDKLGNHTTNSTYSSANVGAAGSASSGDTSAAANDSIAVSRPKRTRRE</sequence>
<evidence type="ECO:0000256" key="6">
    <source>
        <dbReference type="ARBA" id="ARBA00023015"/>
    </source>
</evidence>
<keyword evidence="9" id="KW-0539">Nucleus</keyword>
<keyword evidence="5" id="KW-0156">Chromatin regulator</keyword>
<dbReference type="EnsemblMetazoa" id="MDOA010498-RB">
    <property type="protein sequence ID" value="MDOA010498-PB"/>
    <property type="gene ID" value="MDOA010498"/>
</dbReference>
<feature type="region of interest" description="Disordered" evidence="10">
    <location>
        <begin position="722"/>
        <end position="769"/>
    </location>
</feature>
<comment type="subcellular location">
    <subcellularLocation>
        <location evidence="1">Nucleus</location>
    </subcellularLocation>
</comment>
<evidence type="ECO:0000256" key="9">
    <source>
        <dbReference type="ARBA" id="ARBA00023242"/>
    </source>
</evidence>
<keyword evidence="7" id="KW-0238">DNA-binding</keyword>
<dbReference type="PANTHER" id="PTHR12693:SF3">
    <property type="entry name" value="MENIN"/>
    <property type="match status" value="1"/>
</dbReference>
<dbReference type="GO" id="GO:0000976">
    <property type="term" value="F:transcription cis-regulatory region binding"/>
    <property type="evidence" value="ECO:0007669"/>
    <property type="project" value="TreeGrafter"/>
</dbReference>
<proteinExistence type="predicted"/>
<dbReference type="GO" id="GO:0006357">
    <property type="term" value="P:regulation of transcription by RNA polymerase II"/>
    <property type="evidence" value="ECO:0007669"/>
    <property type="project" value="TreeGrafter"/>
</dbReference>
<protein>
    <recommendedName>
        <fullName evidence="2">Menin</fullName>
    </recommendedName>
</protein>
<evidence type="ECO:0000313" key="13">
    <source>
        <dbReference type="RefSeq" id="XP_011291778.1"/>
    </source>
</evidence>
<reference evidence="13" key="2">
    <citation type="submission" date="2025-04" db="UniProtKB">
        <authorList>
            <consortium name="RefSeq"/>
        </authorList>
    </citation>
    <scope>IDENTIFICATION</scope>
</reference>
<keyword evidence="6" id="KW-0805">Transcription regulation</keyword>
<dbReference type="OrthoDB" id="5962932at2759"/>
<name>A0A1I8N1A2_MUSDO</name>
<feature type="compositionally biased region" description="Polar residues" evidence="10">
    <location>
        <begin position="519"/>
        <end position="531"/>
    </location>
</feature>
<dbReference type="GO" id="GO:0008285">
    <property type="term" value="P:negative regulation of cell population proliferation"/>
    <property type="evidence" value="ECO:0007669"/>
    <property type="project" value="TreeGrafter"/>
</dbReference>
<dbReference type="CDD" id="cd14456">
    <property type="entry name" value="Menin"/>
    <property type="match status" value="1"/>
</dbReference>
<keyword evidence="3" id="KW-0678">Repressor</keyword>
<keyword evidence="8" id="KW-0804">Transcription</keyword>
<dbReference type="Pfam" id="PF05053">
    <property type="entry name" value="Menin"/>
    <property type="match status" value="1"/>
</dbReference>
<keyword evidence="4" id="KW-0597">Phosphoprotein</keyword>
<evidence type="ECO:0000256" key="3">
    <source>
        <dbReference type="ARBA" id="ARBA00022491"/>
    </source>
</evidence>
<evidence type="ECO:0000313" key="12">
    <source>
        <dbReference type="Proteomes" id="UP001652621"/>
    </source>
</evidence>
<dbReference type="STRING" id="7370.A0A1I8N1A2"/>
<dbReference type="PANTHER" id="PTHR12693">
    <property type="entry name" value="MENIN"/>
    <property type="match status" value="1"/>
</dbReference>
<evidence type="ECO:0000256" key="2">
    <source>
        <dbReference type="ARBA" id="ARBA00021162"/>
    </source>
</evidence>
<dbReference type="RefSeq" id="XP_011291778.1">
    <property type="nucleotide sequence ID" value="XM_011293476.2"/>
</dbReference>
<evidence type="ECO:0000256" key="5">
    <source>
        <dbReference type="ARBA" id="ARBA00022853"/>
    </source>
</evidence>
<gene>
    <name evidence="11" type="primary">101893252</name>
    <name evidence="13" type="synonym">LOC101893252</name>
</gene>
<dbReference type="AlphaFoldDB" id="A0A1I8N1A2"/>
<dbReference type="GO" id="GO:0003682">
    <property type="term" value="F:chromatin binding"/>
    <property type="evidence" value="ECO:0007669"/>
    <property type="project" value="TreeGrafter"/>
</dbReference>
<dbReference type="GO" id="GO:0000785">
    <property type="term" value="C:chromatin"/>
    <property type="evidence" value="ECO:0007669"/>
    <property type="project" value="TreeGrafter"/>
</dbReference>
<evidence type="ECO:0000256" key="10">
    <source>
        <dbReference type="SAM" id="MobiDB-lite"/>
    </source>
</evidence>
<dbReference type="Proteomes" id="UP001652621">
    <property type="component" value="Unplaced"/>
</dbReference>
<evidence type="ECO:0000256" key="1">
    <source>
        <dbReference type="ARBA" id="ARBA00004123"/>
    </source>
</evidence>
<dbReference type="GO" id="GO:0045786">
    <property type="term" value="P:negative regulation of cell cycle"/>
    <property type="evidence" value="ECO:0007669"/>
    <property type="project" value="TreeGrafter"/>
</dbReference>
<evidence type="ECO:0000256" key="8">
    <source>
        <dbReference type="ARBA" id="ARBA00023163"/>
    </source>
</evidence>
<accession>A0A1I8N1A2</accession>
<dbReference type="GO" id="GO:0000403">
    <property type="term" value="F:Y-form DNA binding"/>
    <property type="evidence" value="ECO:0007669"/>
    <property type="project" value="TreeGrafter"/>
</dbReference>
<evidence type="ECO:0000313" key="11">
    <source>
        <dbReference type="EnsemblMetazoa" id="MDOA010498-PB"/>
    </source>
</evidence>
<evidence type="ECO:0000256" key="4">
    <source>
        <dbReference type="ARBA" id="ARBA00022553"/>
    </source>
</evidence>
<evidence type="ECO:0000256" key="7">
    <source>
        <dbReference type="ARBA" id="ARBA00023125"/>
    </source>
</evidence>
<dbReference type="VEuPathDB" id="VectorBase:MDOA010498"/>
<organism evidence="11">
    <name type="scientific">Musca domestica</name>
    <name type="common">House fly</name>
    <dbReference type="NCBI Taxonomy" id="7370"/>
    <lineage>
        <taxon>Eukaryota</taxon>
        <taxon>Metazoa</taxon>
        <taxon>Ecdysozoa</taxon>
        <taxon>Arthropoda</taxon>
        <taxon>Hexapoda</taxon>
        <taxon>Insecta</taxon>
        <taxon>Pterygota</taxon>
        <taxon>Neoptera</taxon>
        <taxon>Endopterygota</taxon>
        <taxon>Diptera</taxon>
        <taxon>Brachycera</taxon>
        <taxon>Muscomorpha</taxon>
        <taxon>Muscoidea</taxon>
        <taxon>Muscidae</taxon>
        <taxon>Musca</taxon>
    </lineage>
</organism>
<dbReference type="VEuPathDB" id="VectorBase:MDOMA2_000150"/>